<evidence type="ECO:0000313" key="9">
    <source>
        <dbReference type="Proteomes" id="UP000184389"/>
    </source>
</evidence>
<dbReference type="Gene3D" id="1.20.1080.10">
    <property type="entry name" value="Glycerol uptake facilitator protein"/>
    <property type="match status" value="1"/>
</dbReference>
<evidence type="ECO:0000256" key="4">
    <source>
        <dbReference type="ARBA" id="ARBA00022989"/>
    </source>
</evidence>
<evidence type="ECO:0000313" key="8">
    <source>
        <dbReference type="EMBL" id="SHI15227.1"/>
    </source>
</evidence>
<dbReference type="OrthoDB" id="9786493at2"/>
<dbReference type="InterPro" id="IPR000292">
    <property type="entry name" value="For/NO2_transpt"/>
</dbReference>
<keyword evidence="3 7" id="KW-0812">Transmembrane</keyword>
<evidence type="ECO:0000256" key="5">
    <source>
        <dbReference type="ARBA" id="ARBA00023136"/>
    </source>
</evidence>
<feature type="transmembrane region" description="Helical" evidence="7">
    <location>
        <begin position="61"/>
        <end position="82"/>
    </location>
</feature>
<dbReference type="InterPro" id="IPR024002">
    <property type="entry name" value="For/NO2_transpt_CS"/>
</dbReference>
<dbReference type="Proteomes" id="UP000184389">
    <property type="component" value="Unassembled WGS sequence"/>
</dbReference>
<dbReference type="AlphaFoldDB" id="A0A1M5YSX8"/>
<evidence type="ECO:0000256" key="3">
    <source>
        <dbReference type="ARBA" id="ARBA00022692"/>
    </source>
</evidence>
<keyword evidence="5 7" id="KW-0472">Membrane</keyword>
<gene>
    <name evidence="8" type="ORF">SAMN02745180_02429</name>
</gene>
<dbReference type="Pfam" id="PF01226">
    <property type="entry name" value="Form_Nir_trans"/>
    <property type="match status" value="1"/>
</dbReference>
<organism evidence="8 9">
    <name type="scientific">Sporanaerobacter acetigenes DSM 13106</name>
    <dbReference type="NCBI Taxonomy" id="1123281"/>
    <lineage>
        <taxon>Bacteria</taxon>
        <taxon>Bacillati</taxon>
        <taxon>Bacillota</taxon>
        <taxon>Tissierellia</taxon>
        <taxon>Tissierellales</taxon>
        <taxon>Sporanaerobacteraceae</taxon>
        <taxon>Sporanaerobacter</taxon>
    </lineage>
</organism>
<accession>A0A1M5YSX8</accession>
<keyword evidence="9" id="KW-1185">Reference proteome</keyword>
<evidence type="ECO:0000256" key="6">
    <source>
        <dbReference type="ARBA" id="ARBA00049660"/>
    </source>
</evidence>
<keyword evidence="4 7" id="KW-1133">Transmembrane helix</keyword>
<reference evidence="8 9" key="1">
    <citation type="submission" date="2016-11" db="EMBL/GenBank/DDBJ databases">
        <authorList>
            <person name="Jaros S."/>
            <person name="Januszkiewicz K."/>
            <person name="Wedrychowicz H."/>
        </authorList>
    </citation>
    <scope>NUCLEOTIDE SEQUENCE [LARGE SCALE GENOMIC DNA]</scope>
    <source>
        <strain evidence="8 9">DSM 13106</strain>
    </source>
</reference>
<sequence>MLTPREIALKTIESGVKKGKLSIFEKLLLSIFAGMFIGFGAYGSLTVMQSLGNLDLGLMKFLGAVVFPVGLMFVIIAGGELFTGNNLMTMALLDKKITFKEMFSNWIIVYVGNFIGSVFLAFLISKTGLANENISELAVSTAIGKANLSISQALIRGFLCNILVVLAVWMATGAKDIGSKILAIWFPIMLFVLMGYEHSVANMFYIPLGKFLGANISWPKMWTGNLIPVTLGNILGGGIFIPFVYYIVYVYLDK</sequence>
<name>A0A1M5YSX8_9FIRM</name>
<feature type="transmembrane region" description="Helical" evidence="7">
    <location>
        <begin position="103"/>
        <end position="124"/>
    </location>
</feature>
<feature type="transmembrane region" description="Helical" evidence="7">
    <location>
        <begin position="27"/>
        <end position="49"/>
    </location>
</feature>
<dbReference type="InterPro" id="IPR023271">
    <property type="entry name" value="Aquaporin-like"/>
</dbReference>
<dbReference type="GO" id="GO:0005886">
    <property type="term" value="C:plasma membrane"/>
    <property type="evidence" value="ECO:0007669"/>
    <property type="project" value="TreeGrafter"/>
</dbReference>
<feature type="transmembrane region" description="Helical" evidence="7">
    <location>
        <begin position="184"/>
        <end position="206"/>
    </location>
</feature>
<evidence type="ECO:0000256" key="7">
    <source>
        <dbReference type="SAM" id="Phobius"/>
    </source>
</evidence>
<evidence type="ECO:0000256" key="1">
    <source>
        <dbReference type="ARBA" id="ARBA00004141"/>
    </source>
</evidence>
<feature type="transmembrane region" description="Helical" evidence="7">
    <location>
        <begin position="226"/>
        <end position="252"/>
    </location>
</feature>
<dbReference type="PROSITE" id="PS01005">
    <property type="entry name" value="FORMATE_NITRITE_TP_1"/>
    <property type="match status" value="1"/>
</dbReference>
<dbReference type="STRING" id="1123281.SAMN02745180_02429"/>
<dbReference type="GO" id="GO:0015499">
    <property type="term" value="F:formate transmembrane transporter activity"/>
    <property type="evidence" value="ECO:0007669"/>
    <property type="project" value="TreeGrafter"/>
</dbReference>
<comment type="similarity">
    <text evidence="6">Belongs to the FNT transporter (TC 1.A.16) family.</text>
</comment>
<dbReference type="RefSeq" id="WP_072745059.1">
    <property type="nucleotide sequence ID" value="NZ_FQXR01000015.1"/>
</dbReference>
<comment type="subcellular location">
    <subcellularLocation>
        <location evidence="1">Membrane</location>
        <topology evidence="1">Multi-pass membrane protein</topology>
    </subcellularLocation>
</comment>
<protein>
    <submittedName>
        <fullName evidence="8">Formate/nitrite transporter</fullName>
    </submittedName>
</protein>
<feature type="transmembrane region" description="Helical" evidence="7">
    <location>
        <begin position="153"/>
        <end position="172"/>
    </location>
</feature>
<dbReference type="PANTHER" id="PTHR30520">
    <property type="entry name" value="FORMATE TRANSPORTER-RELATED"/>
    <property type="match status" value="1"/>
</dbReference>
<dbReference type="PANTHER" id="PTHR30520:SF6">
    <property type="entry name" value="FORMATE_NITRATE FAMILY TRANSPORTER (EUROFUNG)"/>
    <property type="match status" value="1"/>
</dbReference>
<dbReference type="EMBL" id="FQXR01000015">
    <property type="protein sequence ID" value="SHI15227.1"/>
    <property type="molecule type" value="Genomic_DNA"/>
</dbReference>
<evidence type="ECO:0000256" key="2">
    <source>
        <dbReference type="ARBA" id="ARBA00022448"/>
    </source>
</evidence>
<proteinExistence type="inferred from homology"/>
<keyword evidence="2" id="KW-0813">Transport</keyword>
<dbReference type="NCBIfam" id="TIGR00790">
    <property type="entry name" value="fnt"/>
    <property type="match status" value="1"/>
</dbReference>
<dbReference type="FunFam" id="1.20.1080.10:FF:000011">
    <property type="entry name" value="Formate family transporter"/>
    <property type="match status" value="1"/>
</dbReference>